<evidence type="ECO:0000313" key="7">
    <source>
        <dbReference type="Proteomes" id="UP001590950"/>
    </source>
</evidence>
<keyword evidence="3" id="KW-0378">Hydrolase</keyword>
<dbReference type="Gene3D" id="3.10.310.20">
    <property type="entry name" value="DHHA2 domain"/>
    <property type="match status" value="1"/>
</dbReference>
<dbReference type="InterPro" id="IPR001667">
    <property type="entry name" value="DDH_dom"/>
</dbReference>
<accession>A0ABR4A5V7</accession>
<keyword evidence="2" id="KW-0479">Metal-binding</keyword>
<dbReference type="PANTHER" id="PTHR12112">
    <property type="entry name" value="BNIP - RELATED"/>
    <property type="match status" value="1"/>
</dbReference>
<evidence type="ECO:0000259" key="5">
    <source>
        <dbReference type="SMART" id="SM01131"/>
    </source>
</evidence>
<keyword evidence="7" id="KW-1185">Reference proteome</keyword>
<protein>
    <recommendedName>
        <fullName evidence="5">DHHA2 domain-containing protein</fullName>
    </recommendedName>
</protein>
<sequence>MAFPCNSLRAFLSHAKRGLAQAVNGDRKINIVVGNESADLDSFTSSLLYAYIRSTAPPRDAFSPLYVPLLNIPASSLRLRPEFTAVCVHSNISTSQLITLNDLPDGFRQPENVRWILVDHNKLQGKLGDEHSRHVQGVIDHHEEENAITRDTGSEPRVIENCGSCTSLVVRYCKSAWDGISSSSLSSGAAHAQGEAAVDDSTVTQGWDAQVAKMALASILIDTANLKAPGKVQQVDREAVEYLQAKIQMSAKDAKSWNCDQYFAEIDEAKRDIGHLSLDEILQKDYKQWTENGMNLGISSVVKPLEFLVKKAESGSSKSPFKEELQRFMDERGLSIYAIMTTSKTTKGEFQKQLLLQTNKVASSVASRFAERAILDLKLQDLEVEGIVTKSTPAGDGLRPSIWMQKDETKSRKQVGPLLREAMRA</sequence>
<comment type="cofactor">
    <cofactor evidence="1">
        <name>Mn(2+)</name>
        <dbReference type="ChEBI" id="CHEBI:29035"/>
    </cofactor>
</comment>
<evidence type="ECO:0000256" key="1">
    <source>
        <dbReference type="ARBA" id="ARBA00001936"/>
    </source>
</evidence>
<dbReference type="PANTHER" id="PTHR12112:SF39">
    <property type="entry name" value="EG:152A3.5 PROTEIN (FBGN0003116_PN PROTEIN)"/>
    <property type="match status" value="1"/>
</dbReference>
<dbReference type="InterPro" id="IPR038222">
    <property type="entry name" value="DHHA2_dom_sf"/>
</dbReference>
<feature type="domain" description="DHHA2" evidence="5">
    <location>
        <begin position="263"/>
        <end position="423"/>
    </location>
</feature>
<evidence type="ECO:0000313" key="6">
    <source>
        <dbReference type="EMBL" id="KAL2040736.1"/>
    </source>
</evidence>
<dbReference type="Proteomes" id="UP001590950">
    <property type="component" value="Unassembled WGS sequence"/>
</dbReference>
<dbReference type="InterPro" id="IPR038763">
    <property type="entry name" value="DHH_sf"/>
</dbReference>
<reference evidence="6 7" key="1">
    <citation type="submission" date="2024-09" db="EMBL/GenBank/DDBJ databases">
        <title>Rethinking Asexuality: The Enigmatic Case of Functional Sexual Genes in Lepraria (Stereocaulaceae).</title>
        <authorList>
            <person name="Doellman M."/>
            <person name="Sun Y."/>
            <person name="Barcenas-Pena A."/>
            <person name="Lumbsch H.T."/>
            <person name="Grewe F."/>
        </authorList>
    </citation>
    <scope>NUCLEOTIDE SEQUENCE [LARGE SCALE GENOMIC DNA]</scope>
    <source>
        <strain evidence="6 7">Mercado 3170</strain>
    </source>
</reference>
<keyword evidence="4" id="KW-0464">Manganese</keyword>
<comment type="caution">
    <text evidence="6">The sequence shown here is derived from an EMBL/GenBank/DDBJ whole genome shotgun (WGS) entry which is preliminary data.</text>
</comment>
<dbReference type="SMART" id="SM01131">
    <property type="entry name" value="DHHA2"/>
    <property type="match status" value="1"/>
</dbReference>
<evidence type="ECO:0000256" key="3">
    <source>
        <dbReference type="ARBA" id="ARBA00022801"/>
    </source>
</evidence>
<name>A0ABR4A5V7_9LECA</name>
<proteinExistence type="predicted"/>
<evidence type="ECO:0000256" key="4">
    <source>
        <dbReference type="ARBA" id="ARBA00023211"/>
    </source>
</evidence>
<dbReference type="Pfam" id="PF02833">
    <property type="entry name" value="DHHA2"/>
    <property type="match status" value="1"/>
</dbReference>
<gene>
    <name evidence="6" type="ORF">N7G274_006715</name>
</gene>
<dbReference type="Gene3D" id="3.90.1640.10">
    <property type="entry name" value="inorganic pyrophosphatase (n-terminal core)"/>
    <property type="match status" value="1"/>
</dbReference>
<dbReference type="Pfam" id="PF01368">
    <property type="entry name" value="DHH"/>
    <property type="match status" value="1"/>
</dbReference>
<evidence type="ECO:0000256" key="2">
    <source>
        <dbReference type="ARBA" id="ARBA00022723"/>
    </source>
</evidence>
<dbReference type="SUPFAM" id="SSF64182">
    <property type="entry name" value="DHH phosphoesterases"/>
    <property type="match status" value="1"/>
</dbReference>
<dbReference type="EMBL" id="JBEFKJ010000020">
    <property type="protein sequence ID" value="KAL2040736.1"/>
    <property type="molecule type" value="Genomic_DNA"/>
</dbReference>
<dbReference type="InterPro" id="IPR004097">
    <property type="entry name" value="DHHA2"/>
</dbReference>
<organism evidence="6 7">
    <name type="scientific">Stereocaulon virgatum</name>
    <dbReference type="NCBI Taxonomy" id="373712"/>
    <lineage>
        <taxon>Eukaryota</taxon>
        <taxon>Fungi</taxon>
        <taxon>Dikarya</taxon>
        <taxon>Ascomycota</taxon>
        <taxon>Pezizomycotina</taxon>
        <taxon>Lecanoromycetes</taxon>
        <taxon>OSLEUM clade</taxon>
        <taxon>Lecanoromycetidae</taxon>
        <taxon>Lecanorales</taxon>
        <taxon>Lecanorineae</taxon>
        <taxon>Stereocaulaceae</taxon>
        <taxon>Stereocaulon</taxon>
    </lineage>
</organism>